<accession>A0A1G5MNC2</accession>
<dbReference type="PANTHER" id="PTHR33376">
    <property type="match status" value="1"/>
</dbReference>
<feature type="chain" id="PRO_5011740774" evidence="2">
    <location>
        <begin position="22"/>
        <end position="342"/>
    </location>
</feature>
<dbReference type="OrthoDB" id="7822595at2"/>
<dbReference type="RefSeq" id="WP_092809850.1">
    <property type="nucleotide sequence ID" value="NZ_FMVW01000001.1"/>
</dbReference>
<sequence>MLRAVCLGLAVALGFCASAAAQEVTLKIHQFLPAQAAIPADFIKPWADKVTKESGGRIAFELYPSMQLGGKPPALIDQARDGVVDIIWTLSGYTPGRFPKTEAFELPFLPVDGETTSRAFYDFYENHLQDEYKDFKVITVHVHSPGLLHLKGKGVHKLEDMQGLKLRGSTRMVTKLLETLGSVPVGMPVPVVPEALARGVLDGAALPWEVTGPLKIAELVDSHTTFAGDRALYTATCVFLMNKAAYEALPDDLKKVIDDNSGRETAAWAGRVMDEADGPGRKAAEEAGNEIVVLDEAETERWKTKAKDVETAWIADMTQKGFDGELLVQDAKALVEKYADKQ</sequence>
<dbReference type="CDD" id="cd13665">
    <property type="entry name" value="PBP2_TRAP_Dctp3_4"/>
    <property type="match status" value="1"/>
</dbReference>
<dbReference type="InterPro" id="IPR018389">
    <property type="entry name" value="DctP_fam"/>
</dbReference>
<dbReference type="GO" id="GO:0055085">
    <property type="term" value="P:transmembrane transport"/>
    <property type="evidence" value="ECO:0007669"/>
    <property type="project" value="InterPro"/>
</dbReference>
<name>A0A1G5MNC2_AFIMA</name>
<evidence type="ECO:0000256" key="1">
    <source>
        <dbReference type="ARBA" id="ARBA00022729"/>
    </source>
</evidence>
<evidence type="ECO:0000313" key="3">
    <source>
        <dbReference type="EMBL" id="SCZ25910.1"/>
    </source>
</evidence>
<reference evidence="3 4" key="1">
    <citation type="submission" date="2016-10" db="EMBL/GenBank/DDBJ databases">
        <authorList>
            <person name="de Groot N.N."/>
        </authorList>
    </citation>
    <scope>NUCLEOTIDE SEQUENCE [LARGE SCALE GENOMIC DNA]</scope>
    <source>
        <strain evidence="3 4">DSM 2698</strain>
    </source>
</reference>
<protein>
    <submittedName>
        <fullName evidence="3">TRAP-type C4-dicarboxylate transport system, substrate-binding protein</fullName>
    </submittedName>
</protein>
<evidence type="ECO:0000256" key="2">
    <source>
        <dbReference type="SAM" id="SignalP"/>
    </source>
</evidence>
<keyword evidence="1 2" id="KW-0732">Signal</keyword>
<dbReference type="InterPro" id="IPR038404">
    <property type="entry name" value="TRAP_DctP_sf"/>
</dbReference>
<dbReference type="NCBIfam" id="NF037995">
    <property type="entry name" value="TRAP_S1"/>
    <property type="match status" value="1"/>
</dbReference>
<proteinExistence type="predicted"/>
<dbReference type="EMBL" id="FMVW01000001">
    <property type="protein sequence ID" value="SCZ25910.1"/>
    <property type="molecule type" value="Genomic_DNA"/>
</dbReference>
<dbReference type="STRING" id="1120955.SAMN03080610_00877"/>
<keyword evidence="4" id="KW-1185">Reference proteome</keyword>
<dbReference type="PANTHER" id="PTHR33376:SF15">
    <property type="entry name" value="BLL6794 PROTEIN"/>
    <property type="match status" value="1"/>
</dbReference>
<organism evidence="3 4">
    <name type="scientific">Afifella marina DSM 2698</name>
    <dbReference type="NCBI Taxonomy" id="1120955"/>
    <lineage>
        <taxon>Bacteria</taxon>
        <taxon>Pseudomonadati</taxon>
        <taxon>Pseudomonadota</taxon>
        <taxon>Alphaproteobacteria</taxon>
        <taxon>Hyphomicrobiales</taxon>
        <taxon>Afifellaceae</taxon>
        <taxon>Afifella</taxon>
    </lineage>
</organism>
<dbReference type="Proteomes" id="UP000199347">
    <property type="component" value="Unassembled WGS sequence"/>
</dbReference>
<evidence type="ECO:0000313" key="4">
    <source>
        <dbReference type="Proteomes" id="UP000199347"/>
    </source>
</evidence>
<dbReference type="Pfam" id="PF03480">
    <property type="entry name" value="DctP"/>
    <property type="match status" value="1"/>
</dbReference>
<dbReference type="AlphaFoldDB" id="A0A1G5MNC2"/>
<gene>
    <name evidence="3" type="ORF">SAMN03080610_00877</name>
</gene>
<feature type="signal peptide" evidence="2">
    <location>
        <begin position="1"/>
        <end position="21"/>
    </location>
</feature>
<dbReference type="Gene3D" id="3.40.190.170">
    <property type="entry name" value="Bacterial extracellular solute-binding protein, family 7"/>
    <property type="match status" value="1"/>
</dbReference>